<keyword evidence="1" id="KW-0012">Acyltransferase</keyword>
<accession>A0AC61ZXG2</accession>
<dbReference type="EMBL" id="CP121752">
    <property type="protein sequence ID" value="XRL55344.1"/>
    <property type="molecule type" value="Genomic_DNA"/>
</dbReference>
<organism evidence="1 2">
    <name type="scientific">Bacillus safensis</name>
    <dbReference type="NCBI Taxonomy" id="561879"/>
    <lineage>
        <taxon>Bacteria</taxon>
        <taxon>Bacillati</taxon>
        <taxon>Bacillota</taxon>
        <taxon>Bacilli</taxon>
        <taxon>Bacillales</taxon>
        <taxon>Bacillaceae</taxon>
        <taxon>Bacillus</taxon>
    </lineage>
</organism>
<gene>
    <name evidence="1" type="ORF">P5627_21435</name>
</gene>
<reference evidence="1" key="1">
    <citation type="submission" date="2025-02" db="EMBL/GenBank/DDBJ databases">
        <title>Complete genome sequences of 52 Bacillus and Priestia strains isolated from West-African fermentations and 26 reference strains from the DSMZ collection.</title>
        <authorList>
            <person name="Wiedenbein E.S."/>
            <person name="Canoy T.S."/>
            <person name="Hui Y."/>
            <person name="Parkouda C."/>
            <person name="Dawende C."/>
            <person name="Ametefe E."/>
            <person name="Jespersen L."/>
            <person name="Nielsen D.S."/>
        </authorList>
    </citation>
    <scope>NUCLEOTIDE SEQUENCE</scope>
    <source>
        <strain evidence="1">PRO33</strain>
    </source>
</reference>
<protein>
    <submittedName>
        <fullName evidence="1">GNAT family N-acetyltransferase</fullName>
        <ecNumber evidence="1">2.3.1.-</ecNumber>
    </submittedName>
</protein>
<evidence type="ECO:0000313" key="2">
    <source>
        <dbReference type="Proteomes" id="UP001218488"/>
    </source>
</evidence>
<dbReference type="EC" id="2.3.1.-" evidence="1"/>
<evidence type="ECO:0000313" key="1">
    <source>
        <dbReference type="EMBL" id="XRL55344.1"/>
    </source>
</evidence>
<keyword evidence="1" id="KW-0808">Transferase</keyword>
<dbReference type="Proteomes" id="UP001218488">
    <property type="component" value="Chromosome"/>
</dbReference>
<sequence>MENVVQRTLTLDDIPDLIALSKEVDWPDYNAEELTSLLTNGYFTGFSTTNGQVISCAGLFQYDNKAASIGAVIVSETHRGLGLARKMIDTLLRQSDQSVPVVLTATVQGQPVYEKIGFQTAGYIHTYKAQKTNPSALQVSDKIQLSPADETHLPSIETLDAKGAGANRSSFLKNRMHRAAFRMIAKNEHHETTGFAFGVETPANLMIGPLTANDEQTALSLIQSLISSYSGAIRIDMQEETAERLHETLVEAGFTKTNVAHFMMIRGKEKLNDPALFYFLASQAFS</sequence>
<proteinExistence type="predicted"/>
<name>A0AC61ZXG2_BACIA</name>